<evidence type="ECO:0000256" key="1">
    <source>
        <dbReference type="PROSITE-ProRule" id="PRU00409"/>
    </source>
</evidence>
<dbReference type="GO" id="GO:0005524">
    <property type="term" value="F:ATP binding"/>
    <property type="evidence" value="ECO:0007669"/>
    <property type="project" value="UniProtKB-UniRule"/>
</dbReference>
<proteinExistence type="predicted"/>
<dbReference type="PROSITE" id="PS50975">
    <property type="entry name" value="ATP_GRASP"/>
    <property type="match status" value="1"/>
</dbReference>
<evidence type="ECO:0000313" key="4">
    <source>
        <dbReference type="EMBL" id="HFW32789.1"/>
    </source>
</evidence>
<dbReference type="InterPro" id="IPR013651">
    <property type="entry name" value="ATP-grasp_RimK-type"/>
</dbReference>
<dbReference type="AlphaFoldDB" id="A0A7C3RMY3"/>
<dbReference type="InterPro" id="IPR011761">
    <property type="entry name" value="ATP-grasp"/>
</dbReference>
<evidence type="ECO:0000313" key="5">
    <source>
        <dbReference type="EMBL" id="HGF87066.1"/>
    </source>
</evidence>
<keyword evidence="1" id="KW-0547">Nucleotide-binding</keyword>
<feature type="domain" description="ATP-grasp" evidence="2">
    <location>
        <begin position="95"/>
        <end position="285"/>
    </location>
</feature>
<dbReference type="PANTHER" id="PTHR21621:SF0">
    <property type="entry name" value="BETA-CITRYLGLUTAMATE SYNTHASE B-RELATED"/>
    <property type="match status" value="1"/>
</dbReference>
<protein>
    <submittedName>
        <fullName evidence="4">RimK family alpha-L-glutamate ligase</fullName>
    </submittedName>
</protein>
<dbReference type="EMBL" id="DSCQ01000038">
    <property type="protein sequence ID" value="HET21120.1"/>
    <property type="molecule type" value="Genomic_DNA"/>
</dbReference>
<dbReference type="GO" id="GO:0005737">
    <property type="term" value="C:cytoplasm"/>
    <property type="evidence" value="ECO:0007669"/>
    <property type="project" value="TreeGrafter"/>
</dbReference>
<comment type="caution">
    <text evidence="4">The sequence shown here is derived from an EMBL/GenBank/DDBJ whole genome shotgun (WGS) entry which is preliminary data.</text>
</comment>
<dbReference type="Pfam" id="PF08443">
    <property type="entry name" value="RimK"/>
    <property type="match status" value="1"/>
</dbReference>
<sequence>MKIACFAESYNFKFKEERQALEIFKMTAEKLGHSFTILGDEILRRIEEFDSVFIRATTDPLFTSYVVSRLAEEMGKKVIDDSESIRICSNKVALYYRLKRNFVPTPKTIPFHGDFENLESYANELGYPLVVKSPNSRFSLYVEKANNYGELIKIVRRYMRKSKALILQEYMPSAFDWRIGVLGGEVIYACKYFMSKGGWKINDSVEGKKVWGKVKAVKVENLPSRLRKIAVMAAKSVGNGLYGVDIKEINGNYYVIEVNDNPTIMHGDEDAKNPELYEKIIQALVS</sequence>
<dbReference type="SUPFAM" id="SSF56059">
    <property type="entry name" value="Glutathione synthetase ATP-binding domain-like"/>
    <property type="match status" value="1"/>
</dbReference>
<accession>A0A7C3RMY3</accession>
<dbReference type="Gene3D" id="3.30.470.20">
    <property type="entry name" value="ATP-grasp fold, B domain"/>
    <property type="match status" value="1"/>
</dbReference>
<dbReference type="PANTHER" id="PTHR21621">
    <property type="entry name" value="RIBOSOMAL PROTEIN S6 MODIFICATION PROTEIN"/>
    <property type="match status" value="1"/>
</dbReference>
<reference evidence="4" key="1">
    <citation type="journal article" date="2020" name="mSystems">
        <title>Genome- and Community-Level Interaction Insights into Carbon Utilization and Element Cycling Functions of Hydrothermarchaeota in Hydrothermal Sediment.</title>
        <authorList>
            <person name="Zhou Z."/>
            <person name="Liu Y."/>
            <person name="Xu W."/>
            <person name="Pan J."/>
            <person name="Luo Z.H."/>
            <person name="Li M."/>
        </authorList>
    </citation>
    <scope>NUCLEOTIDE SEQUENCE [LARGE SCALE GENOMIC DNA]</scope>
    <source>
        <strain evidence="3">SpSt-12</strain>
        <strain evidence="5">SpSt-38</strain>
        <strain evidence="4">SpSt-87</strain>
    </source>
</reference>
<organism evidence="4">
    <name type="scientific">Archaeoglobus fulgidus</name>
    <dbReference type="NCBI Taxonomy" id="2234"/>
    <lineage>
        <taxon>Archaea</taxon>
        <taxon>Methanobacteriati</taxon>
        <taxon>Methanobacteriota</taxon>
        <taxon>Archaeoglobi</taxon>
        <taxon>Archaeoglobales</taxon>
        <taxon>Archaeoglobaceae</taxon>
        <taxon>Archaeoglobus</taxon>
    </lineage>
</organism>
<keyword evidence="1" id="KW-0067">ATP-binding</keyword>
<dbReference type="GO" id="GO:0016879">
    <property type="term" value="F:ligase activity, forming carbon-nitrogen bonds"/>
    <property type="evidence" value="ECO:0007669"/>
    <property type="project" value="TreeGrafter"/>
</dbReference>
<dbReference type="Gene3D" id="3.30.1490.20">
    <property type="entry name" value="ATP-grasp fold, A domain"/>
    <property type="match status" value="1"/>
</dbReference>
<dbReference type="GO" id="GO:0046872">
    <property type="term" value="F:metal ion binding"/>
    <property type="evidence" value="ECO:0007669"/>
    <property type="project" value="InterPro"/>
</dbReference>
<dbReference type="InterPro" id="IPR013815">
    <property type="entry name" value="ATP_grasp_subdomain_1"/>
</dbReference>
<evidence type="ECO:0000313" key="3">
    <source>
        <dbReference type="EMBL" id="HET21120.1"/>
    </source>
</evidence>
<keyword evidence="4" id="KW-0436">Ligase</keyword>
<gene>
    <name evidence="3" type="ORF">ENN70_03285</name>
    <name evidence="5" type="ORF">ENR21_01180</name>
    <name evidence="4" type="ORF">ENW66_07585</name>
</gene>
<dbReference type="EMBL" id="DSQD01000039">
    <property type="protein sequence ID" value="HGF87066.1"/>
    <property type="molecule type" value="Genomic_DNA"/>
</dbReference>
<dbReference type="EMBL" id="DTLB01000046">
    <property type="protein sequence ID" value="HFW32789.1"/>
    <property type="molecule type" value="Genomic_DNA"/>
</dbReference>
<name>A0A7C3RMY3_ARCFL</name>
<evidence type="ECO:0000259" key="2">
    <source>
        <dbReference type="PROSITE" id="PS50975"/>
    </source>
</evidence>